<feature type="non-terminal residue" evidence="1">
    <location>
        <position position="306"/>
    </location>
</feature>
<gene>
    <name evidence="1" type="ORF">JJB09_22300</name>
</gene>
<dbReference type="EMBL" id="JAEQNC010000015">
    <property type="protein sequence ID" value="MBL0374750.1"/>
    <property type="molecule type" value="Genomic_DNA"/>
</dbReference>
<protein>
    <recommendedName>
        <fullName evidence="3">Adhesin</fullName>
    </recommendedName>
</protein>
<proteinExistence type="predicted"/>
<evidence type="ECO:0008006" key="3">
    <source>
        <dbReference type="Google" id="ProtNLM"/>
    </source>
</evidence>
<organism evidence="1 2">
    <name type="scientific">Rhizobium setariae</name>
    <dbReference type="NCBI Taxonomy" id="2801340"/>
    <lineage>
        <taxon>Bacteria</taxon>
        <taxon>Pseudomonadati</taxon>
        <taxon>Pseudomonadota</taxon>
        <taxon>Alphaproteobacteria</taxon>
        <taxon>Hyphomicrobiales</taxon>
        <taxon>Rhizobiaceae</taxon>
        <taxon>Rhizobium/Agrobacterium group</taxon>
        <taxon>Rhizobium</taxon>
    </lineage>
</organism>
<dbReference type="RefSeq" id="WP_201663296.1">
    <property type="nucleotide sequence ID" value="NZ_JAEQNC010000015.1"/>
</dbReference>
<keyword evidence="2" id="KW-1185">Reference proteome</keyword>
<evidence type="ECO:0000313" key="1">
    <source>
        <dbReference type="EMBL" id="MBL0374750.1"/>
    </source>
</evidence>
<reference evidence="1" key="1">
    <citation type="submission" date="2021-01" db="EMBL/GenBank/DDBJ databases">
        <title>Rhizobium sp. strain KVB221 16S ribosomal RNA gene Genome sequencing and assembly.</title>
        <authorList>
            <person name="Kang M."/>
        </authorList>
    </citation>
    <scope>NUCLEOTIDE SEQUENCE</scope>
    <source>
        <strain evidence="1">KVB221</strain>
    </source>
</reference>
<dbReference type="AlphaFoldDB" id="A0A937CMU7"/>
<dbReference type="Proteomes" id="UP000633219">
    <property type="component" value="Unassembled WGS sequence"/>
</dbReference>
<sequence length="306" mass="31019">MANPTGTDFEKTINEDGAYTFTSSDFGWSDADSWFGDTFGGVKITTLPASGTLTLNGTAVESGDKIAASDIPNLVWTPVANANGDVSFDFQVYSKWFGFDGGTDQSPNTATLHVAAANDAPVLTLSSPHLTSINEDAVDNAGQTIASVLGDSVADVDTGAVEGIAITGLTSGNGTWQYQLAGSADWVNVGSVSGTGALLLGAADSIRFVPNGENGTDASFTYHAWDQTSGVHGTLADTTTNGTTSAFSSGSDTATIAVSEVNDPAKIEVLEGSDTSVTEDSDVTAGNLVATGSISVDDVDGADTAT</sequence>
<evidence type="ECO:0000313" key="2">
    <source>
        <dbReference type="Proteomes" id="UP000633219"/>
    </source>
</evidence>
<comment type="caution">
    <text evidence="1">The sequence shown here is derived from an EMBL/GenBank/DDBJ whole genome shotgun (WGS) entry which is preliminary data.</text>
</comment>
<name>A0A937CMU7_9HYPH</name>
<accession>A0A937CMU7</accession>